<dbReference type="GO" id="GO:0006935">
    <property type="term" value="P:chemotaxis"/>
    <property type="evidence" value="ECO:0007669"/>
    <property type="project" value="UniProtKB-KW"/>
</dbReference>
<dbReference type="InterPro" id="IPR011006">
    <property type="entry name" value="CheY-like_superfamily"/>
</dbReference>
<keyword evidence="1" id="KW-0145">Chemotaxis</keyword>
<dbReference type="OrthoDB" id="281471at2"/>
<keyword evidence="6" id="KW-1185">Reference proteome</keyword>
<dbReference type="Gene3D" id="3.40.1550.10">
    <property type="entry name" value="CheC-like"/>
    <property type="match status" value="1"/>
</dbReference>
<dbReference type="KEGG" id="pspi:PS2015_1351"/>
<reference evidence="5 6" key="1">
    <citation type="submission" date="2015-11" db="EMBL/GenBank/DDBJ databases">
        <authorList>
            <person name="Zhang Y."/>
            <person name="Guo Z."/>
        </authorList>
    </citation>
    <scope>NUCLEOTIDE SEQUENCE [LARGE SCALE GENOMIC DNA]</scope>
    <source>
        <strain evidence="5 6">KCTC 32221</strain>
    </source>
</reference>
<dbReference type="CDD" id="cd17593">
    <property type="entry name" value="REC_CheC-like"/>
    <property type="match status" value="1"/>
</dbReference>
<dbReference type="SUPFAM" id="SSF52172">
    <property type="entry name" value="CheY-like"/>
    <property type="match status" value="1"/>
</dbReference>
<proteinExistence type="predicted"/>
<evidence type="ECO:0000259" key="4">
    <source>
        <dbReference type="PROSITE" id="PS50110"/>
    </source>
</evidence>
<dbReference type="PANTHER" id="PTHR44591">
    <property type="entry name" value="STRESS RESPONSE REGULATOR PROTEIN 1"/>
    <property type="match status" value="1"/>
</dbReference>
<dbReference type="Pfam" id="PF00072">
    <property type="entry name" value="Response_reg"/>
    <property type="match status" value="1"/>
</dbReference>
<dbReference type="PROSITE" id="PS50110">
    <property type="entry name" value="RESPONSE_REGULATORY"/>
    <property type="match status" value="1"/>
</dbReference>
<dbReference type="RefSeq" id="WP_082628014.1">
    <property type="nucleotide sequence ID" value="NZ_CP013189.1"/>
</dbReference>
<dbReference type="InterPro" id="IPR001789">
    <property type="entry name" value="Sig_transdc_resp-reg_receiver"/>
</dbReference>
<evidence type="ECO:0000313" key="6">
    <source>
        <dbReference type="Proteomes" id="UP000065641"/>
    </source>
</evidence>
<dbReference type="AlphaFoldDB" id="A0A0S2KCF9"/>
<dbReference type="InterPro" id="IPR028976">
    <property type="entry name" value="CheC-like_sf"/>
</dbReference>
<protein>
    <submittedName>
        <fullName evidence="5">Chemotaxis protein CheC</fullName>
    </submittedName>
</protein>
<organism evidence="5 6">
    <name type="scientific">Pseudohongiella spirulinae</name>
    <dbReference type="NCBI Taxonomy" id="1249552"/>
    <lineage>
        <taxon>Bacteria</taxon>
        <taxon>Pseudomonadati</taxon>
        <taxon>Pseudomonadota</taxon>
        <taxon>Gammaproteobacteria</taxon>
        <taxon>Pseudomonadales</taxon>
        <taxon>Pseudohongiellaceae</taxon>
        <taxon>Pseudohongiella</taxon>
    </lineage>
</organism>
<evidence type="ECO:0000256" key="3">
    <source>
        <dbReference type="PROSITE-ProRule" id="PRU00169"/>
    </source>
</evidence>
<dbReference type="SMART" id="SM00448">
    <property type="entry name" value="REC"/>
    <property type="match status" value="1"/>
</dbReference>
<dbReference type="InterPro" id="IPR050595">
    <property type="entry name" value="Bact_response_regulator"/>
</dbReference>
<dbReference type="Gene3D" id="3.40.50.2300">
    <property type="match status" value="1"/>
</dbReference>
<keyword evidence="2 3" id="KW-0597">Phosphoprotein</keyword>
<feature type="domain" description="Response regulatory" evidence="4">
    <location>
        <begin position="4"/>
        <end position="119"/>
    </location>
</feature>
<name>A0A0S2KCF9_9GAMM</name>
<evidence type="ECO:0000313" key="5">
    <source>
        <dbReference type="EMBL" id="ALO46008.1"/>
    </source>
</evidence>
<gene>
    <name evidence="5" type="ORF">PS2015_1351</name>
</gene>
<dbReference type="PANTHER" id="PTHR44591:SF24">
    <property type="entry name" value="PROTEIN-GLUTAMATE METHYLESTERASE_PROTEIN-GLUTAMINE GLUTAMINASE 1"/>
    <property type="match status" value="1"/>
</dbReference>
<dbReference type="GO" id="GO:0000160">
    <property type="term" value="P:phosphorelay signal transduction system"/>
    <property type="evidence" value="ECO:0007669"/>
    <property type="project" value="InterPro"/>
</dbReference>
<dbReference type="Proteomes" id="UP000065641">
    <property type="component" value="Chromosome"/>
</dbReference>
<dbReference type="PATRIC" id="fig|1249552.3.peg.1355"/>
<accession>A0A0S2KCF9</accession>
<dbReference type="CDD" id="cd17910">
    <property type="entry name" value="CheC_ClassII"/>
    <property type="match status" value="1"/>
</dbReference>
<dbReference type="EMBL" id="CP013189">
    <property type="protein sequence ID" value="ALO46008.1"/>
    <property type="molecule type" value="Genomic_DNA"/>
</dbReference>
<evidence type="ECO:0000256" key="2">
    <source>
        <dbReference type="ARBA" id="ARBA00022553"/>
    </source>
</evidence>
<dbReference type="SUPFAM" id="SSF103039">
    <property type="entry name" value="CheC-like"/>
    <property type="match status" value="1"/>
</dbReference>
<feature type="modified residue" description="4-aspartylphosphate" evidence="3">
    <location>
        <position position="54"/>
    </location>
</feature>
<sequence length="337" mass="37438">MTLPVLICDDSRLARRQMARSLPENWDVDLYFAENGAEAIDLIRQGKADLLFLDLNMPVMNGYEVLDIIRTEDLPTMVLVVSGDVQAEARQRVMSKGALDFIRKPVSREQVTDILQRYGIYDPQRPKSVQTRPYDVFEEEGLDFLESFREVINVAMGQAGSHLGELLGTFIQLPVPEVFMTSYSEIDHHLAYAEGDHLSAVSHGFSGNGIAGEGIVLLESSHIMDLKQLVAFDLPAGADSHAGILTDLSELLVGSCLKGISQQLDIDFNHSYPAILGHHQRCNELLDCDNNNQTVLAVNITYYLQNPAFDCHLLLVLTEDSVPALRSRVELINTGKD</sequence>
<dbReference type="STRING" id="1249552.PS2015_1351"/>
<evidence type="ECO:0000256" key="1">
    <source>
        <dbReference type="ARBA" id="ARBA00022500"/>
    </source>
</evidence>